<dbReference type="GO" id="GO:0012505">
    <property type="term" value="C:endomembrane system"/>
    <property type="evidence" value="ECO:0007669"/>
    <property type="project" value="UniProtKB-SubCell"/>
</dbReference>
<comment type="similarity">
    <text evidence="2">Belongs to the nucleobase:cation symporter-2 (NCS2) (TC 2.A.40) family. Azg-like subfamily.</text>
</comment>
<evidence type="ECO:0000256" key="1">
    <source>
        <dbReference type="ARBA" id="ARBA00004127"/>
    </source>
</evidence>
<feature type="transmembrane region" description="Helical" evidence="7">
    <location>
        <begin position="464"/>
        <end position="482"/>
    </location>
</feature>
<feature type="transmembrane region" description="Helical" evidence="7">
    <location>
        <begin position="220"/>
        <end position="238"/>
    </location>
</feature>
<feature type="transmembrane region" description="Helical" evidence="7">
    <location>
        <begin position="130"/>
        <end position="147"/>
    </location>
</feature>
<feature type="transmembrane region" description="Helical" evidence="7">
    <location>
        <begin position="47"/>
        <end position="67"/>
    </location>
</feature>
<dbReference type="PANTHER" id="PTHR43337:SF1">
    <property type="entry name" value="XANTHINE_URACIL PERMEASE C887.17-RELATED"/>
    <property type="match status" value="1"/>
</dbReference>
<protein>
    <submittedName>
        <fullName evidence="8">Xanthine/uracil/vitamin C permease</fullName>
    </submittedName>
</protein>
<dbReference type="Proteomes" id="UP000253891">
    <property type="component" value="Unassembled WGS sequence"/>
</dbReference>
<keyword evidence="3" id="KW-0813">Transport</keyword>
<feature type="transmembrane region" description="Helical" evidence="7">
    <location>
        <begin position="99"/>
        <end position="118"/>
    </location>
</feature>
<keyword evidence="9" id="KW-1185">Reference proteome</keyword>
<evidence type="ECO:0000256" key="5">
    <source>
        <dbReference type="ARBA" id="ARBA00022989"/>
    </source>
</evidence>
<dbReference type="OrthoDB" id="9808458at2"/>
<name>A0A0K8MJ01_9LACO</name>
<dbReference type="RefSeq" id="WP_061993810.1">
    <property type="nucleotide sequence ID" value="NZ_DF968005.1"/>
</dbReference>
<feature type="transmembrane region" description="Helical" evidence="7">
    <location>
        <begin position="279"/>
        <end position="304"/>
    </location>
</feature>
<dbReference type="GO" id="GO:0005345">
    <property type="term" value="F:purine nucleobase transmembrane transporter activity"/>
    <property type="evidence" value="ECO:0007669"/>
    <property type="project" value="TreeGrafter"/>
</dbReference>
<dbReference type="Pfam" id="PF00860">
    <property type="entry name" value="Xan_ur_permease"/>
    <property type="match status" value="2"/>
</dbReference>
<proteinExistence type="inferred from homology"/>
<evidence type="ECO:0000256" key="7">
    <source>
        <dbReference type="SAM" id="Phobius"/>
    </source>
</evidence>
<evidence type="ECO:0000256" key="6">
    <source>
        <dbReference type="ARBA" id="ARBA00023136"/>
    </source>
</evidence>
<evidence type="ECO:0000256" key="4">
    <source>
        <dbReference type="ARBA" id="ARBA00022692"/>
    </source>
</evidence>
<feature type="transmembrane region" description="Helical" evidence="7">
    <location>
        <begin position="198"/>
        <end position="215"/>
    </location>
</feature>
<organism evidence="8 9">
    <name type="scientific">Fructobacillus ficulneus</name>
    <dbReference type="NCBI Taxonomy" id="157463"/>
    <lineage>
        <taxon>Bacteria</taxon>
        <taxon>Bacillati</taxon>
        <taxon>Bacillota</taxon>
        <taxon>Bacilli</taxon>
        <taxon>Lactobacillales</taxon>
        <taxon>Lactobacillaceae</taxon>
        <taxon>Fructobacillus</taxon>
    </lineage>
</organism>
<evidence type="ECO:0000313" key="8">
    <source>
        <dbReference type="EMBL" id="GAP00521.1"/>
    </source>
</evidence>
<evidence type="ECO:0000313" key="9">
    <source>
        <dbReference type="Proteomes" id="UP000253891"/>
    </source>
</evidence>
<dbReference type="GO" id="GO:0005886">
    <property type="term" value="C:plasma membrane"/>
    <property type="evidence" value="ECO:0007669"/>
    <property type="project" value="TreeGrafter"/>
</dbReference>
<dbReference type="InterPro" id="IPR006043">
    <property type="entry name" value="NCS2"/>
</dbReference>
<dbReference type="EMBL" id="DF968005">
    <property type="protein sequence ID" value="GAP00521.1"/>
    <property type="molecule type" value="Genomic_DNA"/>
</dbReference>
<evidence type="ECO:0000256" key="2">
    <source>
        <dbReference type="ARBA" id="ARBA00005697"/>
    </source>
</evidence>
<feature type="transmembrane region" description="Helical" evidence="7">
    <location>
        <begin position="18"/>
        <end position="35"/>
    </location>
</feature>
<keyword evidence="6 7" id="KW-0472">Membrane</keyword>
<sequence>MQKFFKLKENNTTVKREVIAGITTFISMAYIFFLNPQILGQTGMPQLAVFVAAIVVAVFGTLLMGLYANVPFALAPGIGMQAYFTYTIVFGFGFKWQQALAIVFLVGILDVLITLTHGRQAIVKAIPEELKAAIGGGLGAFVTYIGLKNAGFINFVIDGNNIIKVNDHAYSGGAVKGGLNSLLASGGVTPELTKFTDAPALLALIGLVLITFLLIRKVPGAFLITLILTTLIGIPMGVTDTHLSAATSLPHAFSEFGSTFGSTFGPNGMQSLFGTWQKTLLAVVTIFAMGLTGLFDAIGTLIGIGNQTGIFTKEDQEAFVADNSFSSKMDKALVVDTFTTTLAGAVGTSNTTTFIESATGVAAGGRTGLTNVVTSIGFLGMLFLAPLVSVVPGVATAPLLIVVGIMMMGEFKKIDWNDLSVAIPAFFTSIFMAFSFSISYGIAAGFIFYIIVKIAKKEFKTLSPILLLITAFFLANFILLALI</sequence>
<feature type="transmembrane region" description="Helical" evidence="7">
    <location>
        <begin position="376"/>
        <end position="409"/>
    </location>
</feature>
<dbReference type="AlphaFoldDB" id="A0A0K8MJ01"/>
<feature type="transmembrane region" description="Helical" evidence="7">
    <location>
        <begin position="421"/>
        <end position="452"/>
    </location>
</feature>
<reference evidence="8 9" key="1">
    <citation type="journal article" date="2015" name="BMC Genomics">
        <title>Comparative genomics of Fructobacillus spp. and Leuconostoc spp. reveals niche-specific evolution of Fructobacillus spp.</title>
        <authorList>
            <person name="Endo A."/>
            <person name="Tanizawa Y."/>
            <person name="Tanaka N."/>
            <person name="Maeno S."/>
            <person name="Kumar H."/>
            <person name="Shiwa Y."/>
            <person name="Okada S."/>
            <person name="Yoshikawa H."/>
            <person name="Dicks L."/>
            <person name="Nakagawa J."/>
            <person name="Arita M."/>
        </authorList>
    </citation>
    <scope>NUCLEOTIDE SEQUENCE [LARGE SCALE GENOMIC DNA]</scope>
    <source>
        <strain evidence="8 9">JCM 12225</strain>
    </source>
</reference>
<accession>A0A0K8MJ01</accession>
<dbReference type="InterPro" id="IPR045018">
    <property type="entry name" value="Azg-like"/>
</dbReference>
<comment type="subcellular location">
    <subcellularLocation>
        <location evidence="1">Endomembrane system</location>
        <topology evidence="1">Multi-pass membrane protein</topology>
    </subcellularLocation>
</comment>
<keyword evidence="5 7" id="KW-1133">Transmembrane helix</keyword>
<gene>
    <name evidence="8" type="ORF">FFIC_285400</name>
</gene>
<keyword evidence="4 7" id="KW-0812">Transmembrane</keyword>
<dbReference type="PANTHER" id="PTHR43337">
    <property type="entry name" value="XANTHINE/URACIL PERMEASE C887.17-RELATED"/>
    <property type="match status" value="1"/>
</dbReference>
<evidence type="ECO:0000256" key="3">
    <source>
        <dbReference type="ARBA" id="ARBA00022448"/>
    </source>
</evidence>
<dbReference type="STRING" id="157463.GCA_001047075_01405"/>
<feature type="transmembrane region" description="Helical" evidence="7">
    <location>
        <begin position="74"/>
        <end position="93"/>
    </location>
</feature>